<name>D8LID7_ECTSI</name>
<evidence type="ECO:0008006" key="4">
    <source>
        <dbReference type="Google" id="ProtNLM"/>
    </source>
</evidence>
<protein>
    <recommendedName>
        <fullName evidence="4">DUF2997 domain-containing protein</fullName>
    </recommendedName>
</protein>
<accession>D8LID7</accession>
<feature type="region of interest" description="Disordered" evidence="1">
    <location>
        <begin position="1"/>
        <end position="25"/>
    </location>
</feature>
<dbReference type="EMBL" id="FN649760">
    <property type="protein sequence ID" value="CBN79976.1"/>
    <property type="molecule type" value="Genomic_DNA"/>
</dbReference>
<dbReference type="Proteomes" id="UP000002630">
    <property type="component" value="Unassembled WGS sequence"/>
</dbReference>
<dbReference type="InParanoid" id="D8LID7"/>
<gene>
    <name evidence="2" type="ORF">Esi_0022_0050</name>
</gene>
<keyword evidence="3" id="KW-1185">Reference proteome</keyword>
<dbReference type="Pfam" id="PF11211">
    <property type="entry name" value="DUF2997"/>
    <property type="match status" value="1"/>
</dbReference>
<evidence type="ECO:0000256" key="1">
    <source>
        <dbReference type="SAM" id="MobiDB-lite"/>
    </source>
</evidence>
<organism evidence="2 3">
    <name type="scientific">Ectocarpus siliculosus</name>
    <name type="common">Brown alga</name>
    <name type="synonym">Conferva siliculosa</name>
    <dbReference type="NCBI Taxonomy" id="2880"/>
    <lineage>
        <taxon>Eukaryota</taxon>
        <taxon>Sar</taxon>
        <taxon>Stramenopiles</taxon>
        <taxon>Ochrophyta</taxon>
        <taxon>PX clade</taxon>
        <taxon>Phaeophyceae</taxon>
        <taxon>Ectocarpales</taxon>
        <taxon>Ectocarpaceae</taxon>
        <taxon>Ectocarpus</taxon>
    </lineage>
</organism>
<sequence length="99" mass="11056">MSTYEQSSPEPSASGEMSSSSEMELQELIVDFTDDGRILLEVKGVKGSECRVITEDLIKALGDVITTENTEEYFQEKVVNTQKDAVQLGWSYDASKPEW</sequence>
<dbReference type="OrthoDB" id="41685at2759"/>
<proteinExistence type="predicted"/>
<dbReference type="InterPro" id="IPR021375">
    <property type="entry name" value="DUF2997"/>
</dbReference>
<evidence type="ECO:0000313" key="3">
    <source>
        <dbReference type="Proteomes" id="UP000002630"/>
    </source>
</evidence>
<dbReference type="AlphaFoldDB" id="D8LID7"/>
<feature type="compositionally biased region" description="Low complexity" evidence="1">
    <location>
        <begin position="7"/>
        <end position="23"/>
    </location>
</feature>
<reference evidence="2 3" key="1">
    <citation type="journal article" date="2010" name="Nature">
        <title>The Ectocarpus genome and the independent evolution of multicellularity in brown algae.</title>
        <authorList>
            <person name="Cock J.M."/>
            <person name="Sterck L."/>
            <person name="Rouze P."/>
            <person name="Scornet D."/>
            <person name="Allen A.E."/>
            <person name="Amoutzias G."/>
            <person name="Anthouard V."/>
            <person name="Artiguenave F."/>
            <person name="Aury J.M."/>
            <person name="Badger J.H."/>
            <person name="Beszteri B."/>
            <person name="Billiau K."/>
            <person name="Bonnet E."/>
            <person name="Bothwell J.H."/>
            <person name="Bowler C."/>
            <person name="Boyen C."/>
            <person name="Brownlee C."/>
            <person name="Carrano C.J."/>
            <person name="Charrier B."/>
            <person name="Cho G.Y."/>
            <person name="Coelho S.M."/>
            <person name="Collen J."/>
            <person name="Corre E."/>
            <person name="Da Silva C."/>
            <person name="Delage L."/>
            <person name="Delaroque N."/>
            <person name="Dittami S.M."/>
            <person name="Doulbeau S."/>
            <person name="Elias M."/>
            <person name="Farnham G."/>
            <person name="Gachon C.M."/>
            <person name="Gschloessl B."/>
            <person name="Heesch S."/>
            <person name="Jabbari K."/>
            <person name="Jubin C."/>
            <person name="Kawai H."/>
            <person name="Kimura K."/>
            <person name="Kloareg B."/>
            <person name="Kupper F.C."/>
            <person name="Lang D."/>
            <person name="Le Bail A."/>
            <person name="Leblanc C."/>
            <person name="Lerouge P."/>
            <person name="Lohr M."/>
            <person name="Lopez P.J."/>
            <person name="Martens C."/>
            <person name="Maumus F."/>
            <person name="Michel G."/>
            <person name="Miranda-Saavedra D."/>
            <person name="Morales J."/>
            <person name="Moreau H."/>
            <person name="Motomura T."/>
            <person name="Nagasato C."/>
            <person name="Napoli C.A."/>
            <person name="Nelson D.R."/>
            <person name="Nyvall-Collen P."/>
            <person name="Peters A.F."/>
            <person name="Pommier C."/>
            <person name="Potin P."/>
            <person name="Poulain J."/>
            <person name="Quesneville H."/>
            <person name="Read B."/>
            <person name="Rensing S.A."/>
            <person name="Ritter A."/>
            <person name="Rousvoal S."/>
            <person name="Samanta M."/>
            <person name="Samson G."/>
            <person name="Schroeder D.C."/>
            <person name="Segurens B."/>
            <person name="Strittmatter M."/>
            <person name="Tonon T."/>
            <person name="Tregear J.W."/>
            <person name="Valentin K."/>
            <person name="von Dassow P."/>
            <person name="Yamagishi T."/>
            <person name="Van de Peer Y."/>
            <person name="Wincker P."/>
        </authorList>
    </citation>
    <scope>NUCLEOTIDE SEQUENCE [LARGE SCALE GENOMIC DNA]</scope>
    <source>
        <strain evidence="3">Ec32 / CCAP1310/4</strain>
    </source>
</reference>
<evidence type="ECO:0000313" key="2">
    <source>
        <dbReference type="EMBL" id="CBN79976.1"/>
    </source>
</evidence>